<dbReference type="InterPro" id="IPR032466">
    <property type="entry name" value="Metal_Hydrolase"/>
</dbReference>
<protein>
    <submittedName>
        <fullName evidence="2">Amidohydrolase</fullName>
    </submittedName>
</protein>
<gene>
    <name evidence="2" type="ORF">CEP50_18355</name>
</gene>
<dbReference type="PANTHER" id="PTHR43135:SF3">
    <property type="entry name" value="ALPHA-D-RIBOSE 1-METHYLPHOSPHONATE 5-TRIPHOSPHATE DIPHOSPHATASE"/>
    <property type="match status" value="1"/>
</dbReference>
<accession>A0A2T0GS14</accession>
<keyword evidence="3" id="KW-1185">Reference proteome</keyword>
<dbReference type="STRING" id="1050202.GCA_000384035_01725"/>
<dbReference type="InterPro" id="IPR051781">
    <property type="entry name" value="Metallo-dep_Hydrolase"/>
</dbReference>
<dbReference type="Pfam" id="PF01979">
    <property type="entry name" value="Amidohydro_1"/>
    <property type="match status" value="1"/>
</dbReference>
<evidence type="ECO:0000259" key="1">
    <source>
        <dbReference type="Pfam" id="PF01979"/>
    </source>
</evidence>
<dbReference type="InterPro" id="IPR011059">
    <property type="entry name" value="Metal-dep_hydrolase_composite"/>
</dbReference>
<dbReference type="PANTHER" id="PTHR43135">
    <property type="entry name" value="ALPHA-D-RIBOSE 1-METHYLPHOSPHONATE 5-TRIPHOSPHATE DIPHOSPHATASE"/>
    <property type="match status" value="1"/>
</dbReference>
<dbReference type="Gene3D" id="3.20.20.140">
    <property type="entry name" value="Metal-dependent hydrolases"/>
    <property type="match status" value="1"/>
</dbReference>
<dbReference type="AlphaFoldDB" id="A0A2T0GS14"/>
<keyword evidence="2" id="KW-0378">Hydrolase</keyword>
<evidence type="ECO:0000313" key="2">
    <source>
        <dbReference type="EMBL" id="PRW61890.1"/>
    </source>
</evidence>
<dbReference type="InterPro" id="IPR006680">
    <property type="entry name" value="Amidohydro-rel"/>
</dbReference>
<sequence>MKLITAQHVLLGPAEHALHDGAVLLDGTRIHAVGSRQELDHHLPAEVPREHHPHATLLPGLINMHVHLSFDSGPDPVATLRDQDEDSLLSAMLERAQQTLRAGVTTVRDLGDRDGAALRLRARIADEGLAAPRILAAAAPLTVPHGHCWFLGGVVEHERDIRERVHRTAAQGADLVKVMASGGQLTPDSPPMWQSQFTPHELSLVVEEATRVGLPVAAHAHGSDAIEAAVRAGVTTVEHCTWMGPHGQDRRRHVAERMAEHGIYACAASSRNWRALVDRAGPERARQIHGRLSWMADLGVPLVTGTDAGLPGSVFDDFVGALELYEYLGFTPATILDMATVTSAAALGLGDRIGRIAAGYEADLLVVDGDPRTDGLAVLRHPRRVLTRGNTAVTADGQDG</sequence>
<dbReference type="EMBL" id="PVSR01000051">
    <property type="protein sequence ID" value="PRW61890.1"/>
    <property type="molecule type" value="Genomic_DNA"/>
</dbReference>
<name>A0A2T0GS14_ACTMO</name>
<dbReference type="GO" id="GO:0016810">
    <property type="term" value="F:hydrolase activity, acting on carbon-nitrogen (but not peptide) bonds"/>
    <property type="evidence" value="ECO:0007669"/>
    <property type="project" value="InterPro"/>
</dbReference>
<evidence type="ECO:0000313" key="3">
    <source>
        <dbReference type="Proteomes" id="UP000239352"/>
    </source>
</evidence>
<dbReference type="InParanoid" id="A0A2T0GS14"/>
<dbReference type="SUPFAM" id="SSF51338">
    <property type="entry name" value="Composite domain of metallo-dependent hydrolases"/>
    <property type="match status" value="2"/>
</dbReference>
<proteinExistence type="predicted"/>
<dbReference type="RefSeq" id="WP_106115180.1">
    <property type="nucleotide sequence ID" value="NZ_PVSR01000051.1"/>
</dbReference>
<dbReference type="Gene3D" id="2.30.40.10">
    <property type="entry name" value="Urease, subunit C, domain 1"/>
    <property type="match status" value="1"/>
</dbReference>
<organism evidence="2 3">
    <name type="scientific">Actinopolyspora mortivallis</name>
    <dbReference type="NCBI Taxonomy" id="33906"/>
    <lineage>
        <taxon>Bacteria</taxon>
        <taxon>Bacillati</taxon>
        <taxon>Actinomycetota</taxon>
        <taxon>Actinomycetes</taxon>
        <taxon>Actinopolysporales</taxon>
        <taxon>Actinopolysporaceae</taxon>
        <taxon>Actinopolyspora</taxon>
    </lineage>
</organism>
<dbReference type="SUPFAM" id="SSF51556">
    <property type="entry name" value="Metallo-dependent hydrolases"/>
    <property type="match status" value="1"/>
</dbReference>
<dbReference type="FunCoup" id="A0A2T0GS14">
    <property type="interactions" value="33"/>
</dbReference>
<dbReference type="Proteomes" id="UP000239352">
    <property type="component" value="Unassembled WGS sequence"/>
</dbReference>
<feature type="domain" description="Amidohydrolase-related" evidence="1">
    <location>
        <begin position="56"/>
        <end position="379"/>
    </location>
</feature>
<reference evidence="2 3" key="1">
    <citation type="submission" date="2018-03" db="EMBL/GenBank/DDBJ databases">
        <title>Actinopolyspora mortivallis from Sahara, screening for active biomolecules.</title>
        <authorList>
            <person name="Selama O."/>
            <person name="Wellington E.M.H."/>
            <person name="Hacene H."/>
        </authorList>
    </citation>
    <scope>NUCLEOTIDE SEQUENCE [LARGE SCALE GENOMIC DNA]</scope>
    <source>
        <strain evidence="2 3">M5A</strain>
    </source>
</reference>
<comment type="caution">
    <text evidence="2">The sequence shown here is derived from an EMBL/GenBank/DDBJ whole genome shotgun (WGS) entry which is preliminary data.</text>
</comment>